<evidence type="ECO:0000256" key="4">
    <source>
        <dbReference type="ARBA" id="ARBA00023242"/>
    </source>
</evidence>
<keyword evidence="13" id="KW-0240">DNA-directed RNA polymerase</keyword>
<keyword evidence="4" id="KW-0539">Nucleus</keyword>
<dbReference type="Proteomes" id="UP000886700">
    <property type="component" value="Unplaced"/>
</dbReference>
<dbReference type="PANTHER" id="PTHR15484">
    <property type="entry name" value="DNA-DIRECTED RNA POLYMERASE I SUBUNIT RPA34"/>
    <property type="match status" value="1"/>
</dbReference>
<comment type="similarity">
    <text evidence="5">Belongs to the eukaryotic RPA34 RNA polymerase subunit family.</text>
</comment>
<feature type="region of interest" description="Disordered" evidence="11">
    <location>
        <begin position="1"/>
        <end position="25"/>
    </location>
</feature>
<evidence type="ECO:0000256" key="10">
    <source>
        <dbReference type="ARBA" id="ARBA00083122"/>
    </source>
</evidence>
<evidence type="ECO:0000256" key="1">
    <source>
        <dbReference type="ARBA" id="ARBA00004604"/>
    </source>
</evidence>
<dbReference type="FunFam" id="6.20.250.70:FF:000001">
    <property type="entry name" value="DNA-directed RNA polymerase I subunit RPA34"/>
    <property type="match status" value="1"/>
</dbReference>
<evidence type="ECO:0000256" key="6">
    <source>
        <dbReference type="ARBA" id="ARBA00063634"/>
    </source>
</evidence>
<keyword evidence="12" id="KW-1185">Reference proteome</keyword>
<dbReference type="InterPro" id="IPR013240">
    <property type="entry name" value="DNA-dir_RNA_pol1_su_RPA34"/>
</dbReference>
<sequence length="436" mass="46653">MAGGQASGAARFSCPPNFTAVSPDADPPRFSLEALTFPDTEVWLIRAPADFAPQCLNGRRVPLSGSKTVKGKLDGRKCRYRVLTSSPQAGEATLLASSAEAGGKLTCGPAPHGSLRIMEGLQEFLISRVPLQPIPTSLPPQIPDGLRPRFSAFGGSPPVTGPGSVMPLRSSTSGKKKKKRKLAEASAIQEAAHGHGAMEGDTAWGGPEMKEKKKHQAGEVETMEAAEPLAETVEPSEPPFPSATGNKKKSRRSRSRGAETFQPQEELGPTEPEAETQPPEGTILSPTKKRKRREEPEGMEAAEDTMADSPSQVPVEPQEEAIPLPPTKKRRKEKRQDLVVKPEAGLPGVVTEPELSGHGLQAEAAPVSPKKTKKRKKEKRLGEELALGTEVTEAALPADFEPPSEVTDPRESEEPEAVQGTTKKKKKQRKDQGSGV</sequence>
<feature type="compositionally biased region" description="Basic residues" evidence="11">
    <location>
        <begin position="246"/>
        <end position="255"/>
    </location>
</feature>
<feature type="compositionally biased region" description="Acidic residues" evidence="11">
    <location>
        <begin position="297"/>
        <end position="306"/>
    </location>
</feature>
<name>A0A1U8CQU0_MESAU</name>
<evidence type="ECO:0000256" key="9">
    <source>
        <dbReference type="ARBA" id="ARBA00079154"/>
    </source>
</evidence>
<gene>
    <name evidence="13" type="primary">Polr1g</name>
</gene>
<accession>A0A1U8CQU0</accession>
<reference evidence="13" key="1">
    <citation type="submission" date="2025-08" db="UniProtKB">
        <authorList>
            <consortium name="RefSeq"/>
        </authorList>
    </citation>
    <scope>IDENTIFICATION</scope>
    <source>
        <tissue evidence="13">Liver</tissue>
    </source>
</reference>
<feature type="compositionally biased region" description="Low complexity" evidence="11">
    <location>
        <begin position="269"/>
        <end position="282"/>
    </location>
</feature>
<comment type="subcellular location">
    <subcellularLocation>
        <location evidence="1">Nucleus</location>
        <location evidence="1">Nucleolus</location>
    </subcellularLocation>
</comment>
<keyword evidence="3" id="KW-0007">Acetylation</keyword>
<protein>
    <recommendedName>
        <fullName evidence="7">DNA-directed RNA polymerase I subunit RPA34</fullName>
    </recommendedName>
    <alternativeName>
        <fullName evidence="9">A34.5</fullName>
    </alternativeName>
    <alternativeName>
        <fullName evidence="10">DNA-directed RNA polymerase I subunit G</fullName>
    </alternativeName>
    <alternativeName>
        <fullName evidence="8">RNA polymerase I-associated factor PAF49</fullName>
    </alternativeName>
</protein>
<proteinExistence type="inferred from homology"/>
<evidence type="ECO:0000256" key="5">
    <source>
        <dbReference type="ARBA" id="ARBA00061467"/>
    </source>
</evidence>
<dbReference type="Gene3D" id="6.20.250.70">
    <property type="match status" value="1"/>
</dbReference>
<comment type="subunit">
    <text evidence="6">Component of the RNA polymerase I (Pol I) complex consisting of 13 subunits: a ten-subunit catalytic core composed of POLR1A/RPA1, POLR1B/RPA2, POLR1C/RPAC1, POLR1D/RPAC2, POLR1H/RPA12, POLR2E/RPABC1, POLR2F/RPABC2, POLR2H/RPABC3, POLR2K/RPABC4 and POLR2L/RPABC5; a mobile stalk subunit POLR1F/RPA43 protruding from the core and additional subunits homologous to general transcription factors POLR1E/RPA49 and POLR1G/RPA34. Forms a heterodimer with POLR1E/RPA49. Part of Pol I pre-initiation complex (PIC), in which Pol I core assembles with RRN3 and promoter-bound UTBF and SL1/TIF-IB complex. Interacts with TAF1A thereby associates with the SL1/TIF-IB complex. Interacts with UBTF. Interacts with POLR1E/PRAF1 through its N-terminal region.</text>
</comment>
<dbReference type="KEGG" id="maua:101823436"/>
<dbReference type="PANTHER" id="PTHR15484:SF8">
    <property type="entry name" value="DNA-DIRECTED RNA POLYMERASE I SUBUNIT RPA34"/>
    <property type="match status" value="1"/>
</dbReference>
<dbReference type="GO" id="GO:0003723">
    <property type="term" value="F:RNA binding"/>
    <property type="evidence" value="ECO:0007669"/>
    <property type="project" value="TreeGrafter"/>
</dbReference>
<dbReference type="GO" id="GO:0009303">
    <property type="term" value="P:rRNA transcription"/>
    <property type="evidence" value="ECO:0007669"/>
    <property type="project" value="UniProtKB-ARBA"/>
</dbReference>
<dbReference type="GO" id="GO:0005736">
    <property type="term" value="C:RNA polymerase I complex"/>
    <property type="evidence" value="ECO:0007669"/>
    <property type="project" value="UniProtKB-ARBA"/>
</dbReference>
<evidence type="ECO:0000256" key="7">
    <source>
        <dbReference type="ARBA" id="ARBA00073463"/>
    </source>
</evidence>
<dbReference type="Pfam" id="PF08208">
    <property type="entry name" value="RNA_polI_A34"/>
    <property type="match status" value="1"/>
</dbReference>
<feature type="region of interest" description="Disordered" evidence="11">
    <location>
        <begin position="152"/>
        <end position="436"/>
    </location>
</feature>
<evidence type="ECO:0000313" key="12">
    <source>
        <dbReference type="Proteomes" id="UP000886700"/>
    </source>
</evidence>
<evidence type="ECO:0000256" key="2">
    <source>
        <dbReference type="ARBA" id="ARBA00022553"/>
    </source>
</evidence>
<evidence type="ECO:0000256" key="11">
    <source>
        <dbReference type="SAM" id="MobiDB-lite"/>
    </source>
</evidence>
<dbReference type="RefSeq" id="XP_021078870.1">
    <property type="nucleotide sequence ID" value="XM_021223211.2"/>
</dbReference>
<evidence type="ECO:0000256" key="3">
    <source>
        <dbReference type="ARBA" id="ARBA00022990"/>
    </source>
</evidence>
<evidence type="ECO:0000256" key="8">
    <source>
        <dbReference type="ARBA" id="ARBA00077335"/>
    </source>
</evidence>
<dbReference type="AlphaFoldDB" id="A0A1U8CQU0"/>
<feature type="compositionally biased region" description="Basic residues" evidence="11">
    <location>
        <begin position="370"/>
        <end position="379"/>
    </location>
</feature>
<dbReference type="OrthoDB" id="10071093at2759"/>
<keyword evidence="13" id="KW-0804">Transcription</keyword>
<feature type="compositionally biased region" description="Low complexity" evidence="11">
    <location>
        <begin position="154"/>
        <end position="167"/>
    </location>
</feature>
<organism evidence="12 13">
    <name type="scientific">Mesocricetus auratus</name>
    <name type="common">Golden hamster</name>
    <dbReference type="NCBI Taxonomy" id="10036"/>
    <lineage>
        <taxon>Eukaryota</taxon>
        <taxon>Metazoa</taxon>
        <taxon>Chordata</taxon>
        <taxon>Craniata</taxon>
        <taxon>Vertebrata</taxon>
        <taxon>Euteleostomi</taxon>
        <taxon>Mammalia</taxon>
        <taxon>Eutheria</taxon>
        <taxon>Euarchontoglires</taxon>
        <taxon>Glires</taxon>
        <taxon>Rodentia</taxon>
        <taxon>Myomorpha</taxon>
        <taxon>Muroidea</taxon>
        <taxon>Cricetidae</taxon>
        <taxon>Cricetinae</taxon>
        <taxon>Mesocricetus</taxon>
    </lineage>
</organism>
<evidence type="ECO:0000313" key="13">
    <source>
        <dbReference type="RefSeq" id="XP_021078870.1"/>
    </source>
</evidence>
<dbReference type="GO" id="GO:0006360">
    <property type="term" value="P:transcription by RNA polymerase I"/>
    <property type="evidence" value="ECO:0007669"/>
    <property type="project" value="InterPro"/>
</dbReference>
<dbReference type="STRING" id="10036.ENSMAUP00000005790"/>
<keyword evidence="2" id="KW-0597">Phosphoprotein</keyword>